<evidence type="ECO:0000313" key="5">
    <source>
        <dbReference type="EMBL" id="HIQ67943.1"/>
    </source>
</evidence>
<dbReference type="GO" id="GO:0005975">
    <property type="term" value="P:carbohydrate metabolic process"/>
    <property type="evidence" value="ECO:0007669"/>
    <property type="project" value="InterPro"/>
</dbReference>
<comment type="similarity">
    <text evidence="1">Belongs to the glycosyl hydrolase 20 family.</text>
</comment>
<dbReference type="PANTHER" id="PTHR21040">
    <property type="entry name" value="BCDNA.GH04120"/>
    <property type="match status" value="1"/>
</dbReference>
<evidence type="ECO:0000256" key="1">
    <source>
        <dbReference type="ARBA" id="ARBA00006285"/>
    </source>
</evidence>
<dbReference type="AlphaFoldDB" id="A0A9D0Z2R7"/>
<evidence type="ECO:0000313" key="6">
    <source>
        <dbReference type="Proteomes" id="UP000886796"/>
    </source>
</evidence>
<accession>A0A9D0Z2R7</accession>
<proteinExistence type="inferred from homology"/>
<evidence type="ECO:0000259" key="3">
    <source>
        <dbReference type="Pfam" id="PF00728"/>
    </source>
</evidence>
<dbReference type="InterPro" id="IPR017853">
    <property type="entry name" value="GH"/>
</dbReference>
<organism evidence="5 6">
    <name type="scientific">Candidatus Faecousia excrementigallinarum</name>
    <dbReference type="NCBI Taxonomy" id="2840806"/>
    <lineage>
        <taxon>Bacteria</taxon>
        <taxon>Bacillati</taxon>
        <taxon>Bacillota</taxon>
        <taxon>Clostridia</taxon>
        <taxon>Eubacteriales</taxon>
        <taxon>Oscillospiraceae</taxon>
        <taxon>Faecousia</taxon>
    </lineage>
</organism>
<reference evidence="5" key="1">
    <citation type="submission" date="2020-10" db="EMBL/GenBank/DDBJ databases">
        <authorList>
            <person name="Gilroy R."/>
        </authorList>
    </citation>
    <scope>NUCLEOTIDE SEQUENCE</scope>
    <source>
        <strain evidence="5">13361</strain>
    </source>
</reference>
<sequence>MYALIEELNRELPSPIPTPLPESWHLVCAPGKPGLLEVTEEGLLLRYPNRVQLCRMLAMAAAQPEPCRVEEQARFSQLSFMLDCSRNAVPRVETVKKLLRRMAVMGYHALLLYTEDTYTLEDYPYFGHMRGRYSRQELREIDDYAAFLGIEVIPCIQTLAHLNALFHWSAFSSVRDTGDILLCDSEETEKLIRAMVATCRDCFRSRKIHIGMDEAEMTGLGRYLTLHGYVPRHEILLRHLNRVADICREQGLEPMMWSDMFIKELRSQPEEQRQRRAAEISARIPEDVTLVYWDYYCRTGEKYRNHLLQHRSLTEKICFAGGAWKWSGYAPLLDHSLLAGRLALEQCLEQGIEKVMLTAWGDDGAEASLWVVLPIMQLYAECCYRGTAQVPEEVLSRRLAACTGLSWKWLMATSRINYIPGNPAPGKLSSGPAKYLLYQDPMLGLFDCHVPPDTPAHFRDCATLMAQAGKEDPAASDTYRVLEALCRVLAEKATLGVELREAYRRQDKAALRALEARCRRAAELTGDFLEARRKLWLEENKAPGFEVLDLRLGGLVFRLKATADTLRRFLSGEQSSIEELEEPRLPFSPRGPEDGKYPILENCGWRHMVTAMEI</sequence>
<dbReference type="Proteomes" id="UP000886796">
    <property type="component" value="Unassembled WGS sequence"/>
</dbReference>
<protein>
    <submittedName>
        <fullName evidence="5">Beta-N-acetylhexosaminidase</fullName>
    </submittedName>
</protein>
<dbReference type="EMBL" id="DVFK01000078">
    <property type="protein sequence ID" value="HIQ67943.1"/>
    <property type="molecule type" value="Genomic_DNA"/>
</dbReference>
<dbReference type="GO" id="GO:0004563">
    <property type="term" value="F:beta-N-acetylhexosaminidase activity"/>
    <property type="evidence" value="ECO:0007669"/>
    <property type="project" value="UniProtKB-ARBA"/>
</dbReference>
<feature type="domain" description="Glycoside hydrolase family 20 catalytic" evidence="3">
    <location>
        <begin position="80"/>
        <end position="270"/>
    </location>
</feature>
<dbReference type="InterPro" id="IPR038901">
    <property type="entry name" value="HEXDC-like"/>
</dbReference>
<dbReference type="Gene3D" id="3.20.20.80">
    <property type="entry name" value="Glycosidases"/>
    <property type="match status" value="1"/>
</dbReference>
<evidence type="ECO:0000259" key="4">
    <source>
        <dbReference type="Pfam" id="PF18088"/>
    </source>
</evidence>
<dbReference type="SUPFAM" id="SSF51445">
    <property type="entry name" value="(Trans)glycosidases"/>
    <property type="match status" value="1"/>
</dbReference>
<name>A0A9D0Z2R7_9FIRM</name>
<dbReference type="CDD" id="cd06565">
    <property type="entry name" value="GH20_GcnA-like"/>
    <property type="match status" value="1"/>
</dbReference>
<dbReference type="PANTHER" id="PTHR21040:SF8">
    <property type="entry name" value="BCDNA.GH04120"/>
    <property type="match status" value="1"/>
</dbReference>
<gene>
    <name evidence="5" type="ORF">IAB74_05500</name>
</gene>
<evidence type="ECO:0000256" key="2">
    <source>
        <dbReference type="ARBA" id="ARBA00022801"/>
    </source>
</evidence>
<feature type="domain" description="Glycoside Hydrolase 20C C-terminal" evidence="4">
    <location>
        <begin position="411"/>
        <end position="594"/>
    </location>
</feature>
<dbReference type="Pfam" id="PF00728">
    <property type="entry name" value="Glyco_hydro_20"/>
    <property type="match status" value="1"/>
</dbReference>
<dbReference type="InterPro" id="IPR015883">
    <property type="entry name" value="Glyco_hydro_20_cat"/>
</dbReference>
<reference evidence="5" key="2">
    <citation type="journal article" date="2021" name="PeerJ">
        <title>Extensive microbial diversity within the chicken gut microbiome revealed by metagenomics and culture.</title>
        <authorList>
            <person name="Gilroy R."/>
            <person name="Ravi A."/>
            <person name="Getino M."/>
            <person name="Pursley I."/>
            <person name="Horton D.L."/>
            <person name="Alikhan N.F."/>
            <person name="Baker D."/>
            <person name="Gharbi K."/>
            <person name="Hall N."/>
            <person name="Watson M."/>
            <person name="Adriaenssens E.M."/>
            <person name="Foster-Nyarko E."/>
            <person name="Jarju S."/>
            <person name="Secka A."/>
            <person name="Antonio M."/>
            <person name="Oren A."/>
            <person name="Chaudhuri R.R."/>
            <person name="La Ragione R."/>
            <person name="Hildebrand F."/>
            <person name="Pallen M.J."/>
        </authorList>
    </citation>
    <scope>NUCLEOTIDE SEQUENCE</scope>
    <source>
        <strain evidence="5">13361</strain>
    </source>
</reference>
<dbReference type="Gene3D" id="1.20.120.670">
    <property type="entry name" value="N-acetyl-b-d-glucoasminidase"/>
    <property type="match status" value="1"/>
</dbReference>
<dbReference type="InterPro" id="IPR041063">
    <property type="entry name" value="Glyco_H_20C_C"/>
</dbReference>
<comment type="caution">
    <text evidence="5">The sequence shown here is derived from an EMBL/GenBank/DDBJ whole genome shotgun (WGS) entry which is preliminary data.</text>
</comment>
<keyword evidence="2" id="KW-0378">Hydrolase</keyword>
<dbReference type="Pfam" id="PF18088">
    <property type="entry name" value="Glyco_H_20C_C"/>
    <property type="match status" value="1"/>
</dbReference>